<dbReference type="EMBL" id="JAGEOJ010000014">
    <property type="protein sequence ID" value="MBO2451788.1"/>
    <property type="molecule type" value="Genomic_DNA"/>
</dbReference>
<reference evidence="2" key="1">
    <citation type="submission" date="2021-03" db="EMBL/GenBank/DDBJ databases">
        <authorList>
            <person name="Kanchanasin P."/>
            <person name="Saeng-In P."/>
            <person name="Phongsopitanun W."/>
            <person name="Yuki M."/>
            <person name="Kudo T."/>
            <person name="Ohkuma M."/>
            <person name="Tanasupawat S."/>
        </authorList>
    </citation>
    <scope>NUCLEOTIDE SEQUENCE</scope>
    <source>
        <strain evidence="2">GKU 128</strain>
    </source>
</reference>
<evidence type="ECO:0000256" key="1">
    <source>
        <dbReference type="SAM" id="SignalP"/>
    </source>
</evidence>
<name>A0A939PKK1_9ACTN</name>
<accession>A0A939PKK1</accession>
<proteinExistence type="predicted"/>
<protein>
    <submittedName>
        <fullName evidence="2">Uncharacterized protein</fullName>
    </submittedName>
</protein>
<dbReference type="Proteomes" id="UP000669179">
    <property type="component" value="Unassembled WGS sequence"/>
</dbReference>
<organism evidence="2 3">
    <name type="scientific">Actinomadura barringtoniae</name>
    <dbReference type="NCBI Taxonomy" id="1427535"/>
    <lineage>
        <taxon>Bacteria</taxon>
        <taxon>Bacillati</taxon>
        <taxon>Actinomycetota</taxon>
        <taxon>Actinomycetes</taxon>
        <taxon>Streptosporangiales</taxon>
        <taxon>Thermomonosporaceae</taxon>
        <taxon>Actinomadura</taxon>
    </lineage>
</organism>
<comment type="caution">
    <text evidence="2">The sequence shown here is derived from an EMBL/GenBank/DDBJ whole genome shotgun (WGS) entry which is preliminary data.</text>
</comment>
<dbReference type="RefSeq" id="WP_208259690.1">
    <property type="nucleotide sequence ID" value="NZ_JAGEOJ010000014.1"/>
</dbReference>
<dbReference type="AlphaFoldDB" id="A0A939PKK1"/>
<gene>
    <name evidence="2" type="ORF">J4573_32200</name>
</gene>
<keyword evidence="1" id="KW-0732">Signal</keyword>
<evidence type="ECO:0000313" key="3">
    <source>
        <dbReference type="Proteomes" id="UP000669179"/>
    </source>
</evidence>
<evidence type="ECO:0000313" key="2">
    <source>
        <dbReference type="EMBL" id="MBO2451788.1"/>
    </source>
</evidence>
<feature type="signal peptide" evidence="1">
    <location>
        <begin position="1"/>
        <end position="29"/>
    </location>
</feature>
<sequence>MRIAKFPAALLVGASVGGAVLTAGGAAFASQTTPQTPQTPRPAATDTVVAASTHAAKKTDHWNASGKGWRTKGSINYKLATGWVKDTKKDGKCAAVGIAWWKNGVVKDTDIIKACGVGKVKKFRARPGDHGHYWTSTGYNVKAKAL</sequence>
<keyword evidence="3" id="KW-1185">Reference proteome</keyword>
<feature type="chain" id="PRO_5037259084" evidence="1">
    <location>
        <begin position="30"/>
        <end position="146"/>
    </location>
</feature>